<comment type="caution">
    <text evidence="3">The sequence shown here is derived from an EMBL/GenBank/DDBJ whole genome shotgun (WGS) entry which is preliminary data.</text>
</comment>
<evidence type="ECO:0000313" key="4">
    <source>
        <dbReference type="Proteomes" id="UP000306584"/>
    </source>
</evidence>
<sequence>MGLASKLAAAQGGAPPGGAYGGAPPPASYQQQQQQGAPKPGGYCLSVSLPLLIFLPHLWSILFFDSGNMSGYQAYPGASGYGSAPPPPQRPFANSPFQSQPPQQGQQNTAAYSSPAPYGQSQPPPYPPSQYPQSSQPQQPYSPAPSQGYNRPPPPPPPGQQPQYGQTHYGQNQGYPSQPSAPYGQSQTPFGQSQPPSYGQNQPSYGASQSQYGQSQPPFGQSQPAYGSQQQYGSGPPGYGQPPQQQQQGGYGAPPQQQGGYPPQPQQGGYPGQQPGAPQGGYGGAPSQPAGPAEIQAYKQSLQQTIQEKRLQAFYPPGSPIIDQIAQKASGQVDRLCQQWRINKEIGNDIVKLALYDVVLYIDDSGSMKFEENGERIKDLQLILERVATAATLFDDDGISVRFMNDNPPQHMIEHIKTEQQIQQLIAGHKFSGLTPMGTELRKKVIDGIFVPAIRSRQMRKPVLVITITDGQPAGEPTTAVFDTVRAAIQEAQNSQYGPGAIAFQFAQVGNDEKAREFLGKLDDDPVVGQLVDCTSNFENESAEMARANPPVDLTPDLWILKLILGAIDPSYDTKDEKSNHQGGGAPGYGAPPQQSGYGGQGQFAPPGGAPPSYGAPPPQQGGYGQQQGGYPPQQGGYGAPPQQQGGYPPQQGGYGQQQGYGAPPQPPRY</sequence>
<feature type="region of interest" description="Disordered" evidence="1">
    <location>
        <begin position="1"/>
        <end position="40"/>
    </location>
</feature>
<feature type="compositionally biased region" description="Pro residues" evidence="1">
    <location>
        <begin position="151"/>
        <end position="160"/>
    </location>
</feature>
<feature type="compositionally biased region" description="Low complexity" evidence="1">
    <location>
        <begin position="202"/>
        <end position="234"/>
    </location>
</feature>
<feature type="domain" description="vWA found in TerF C terminus" evidence="2">
    <location>
        <begin position="357"/>
        <end position="538"/>
    </location>
</feature>
<dbReference type="SUPFAM" id="SSF53300">
    <property type="entry name" value="vWA-like"/>
    <property type="match status" value="1"/>
</dbReference>
<dbReference type="PANTHER" id="PTHR34706">
    <property type="entry name" value="SLR1338 PROTEIN"/>
    <property type="match status" value="1"/>
</dbReference>
<dbReference type="Proteomes" id="UP000306584">
    <property type="component" value="Unassembled WGS sequence"/>
</dbReference>
<feature type="region of interest" description="Disordered" evidence="1">
    <location>
        <begin position="573"/>
        <end position="670"/>
    </location>
</feature>
<dbReference type="InterPro" id="IPR036465">
    <property type="entry name" value="vWFA_dom_sf"/>
</dbReference>
<feature type="compositionally biased region" description="Low complexity" evidence="1">
    <location>
        <begin position="629"/>
        <end position="652"/>
    </location>
</feature>
<feature type="compositionally biased region" description="Pro residues" evidence="1">
    <location>
        <begin position="608"/>
        <end position="620"/>
    </location>
</feature>
<feature type="region of interest" description="Disordered" evidence="1">
    <location>
        <begin position="79"/>
        <end position="292"/>
    </location>
</feature>
<evidence type="ECO:0000256" key="1">
    <source>
        <dbReference type="SAM" id="MobiDB-lite"/>
    </source>
</evidence>
<dbReference type="Pfam" id="PF10138">
    <property type="entry name" value="vWA-TerF-like"/>
    <property type="match status" value="1"/>
</dbReference>
<dbReference type="EMBL" id="QZBD01000045">
    <property type="protein sequence ID" value="THY33923.1"/>
    <property type="molecule type" value="Genomic_DNA"/>
</dbReference>
<feature type="compositionally biased region" description="Low complexity" evidence="1">
    <location>
        <begin position="28"/>
        <end position="40"/>
    </location>
</feature>
<protein>
    <recommendedName>
        <fullName evidence="2">vWA found in TerF C terminus domain-containing protein</fullName>
    </recommendedName>
</protein>
<dbReference type="Gene3D" id="3.40.50.410">
    <property type="entry name" value="von Willebrand factor, type A domain"/>
    <property type="match status" value="1"/>
</dbReference>
<feature type="compositionally biased region" description="Low complexity" evidence="1">
    <location>
        <begin position="241"/>
        <end position="277"/>
    </location>
</feature>
<name>A0A4V4JXN4_AURPU</name>
<reference evidence="3 4" key="1">
    <citation type="submission" date="2018-10" db="EMBL/GenBank/DDBJ databases">
        <title>Fifty Aureobasidium pullulans genomes reveal a recombining polyextremotolerant generalist.</title>
        <authorList>
            <person name="Gostincar C."/>
            <person name="Turk M."/>
            <person name="Zajc J."/>
            <person name="Gunde-Cimerman N."/>
        </authorList>
    </citation>
    <scope>NUCLEOTIDE SEQUENCE [LARGE SCALE GENOMIC DNA]</scope>
    <source>
        <strain evidence="3 4">EXF-6604</strain>
    </source>
</reference>
<accession>A0A4V4JXN4</accession>
<feature type="compositionally biased region" description="Low complexity" evidence="1">
    <location>
        <begin position="131"/>
        <end position="150"/>
    </location>
</feature>
<evidence type="ECO:0000259" key="2">
    <source>
        <dbReference type="Pfam" id="PF10138"/>
    </source>
</evidence>
<dbReference type="InterPro" id="IPR019303">
    <property type="entry name" value="vWA_TerF_C"/>
</dbReference>
<feature type="compositionally biased region" description="Polar residues" evidence="1">
    <location>
        <begin position="172"/>
        <end position="201"/>
    </location>
</feature>
<evidence type="ECO:0000313" key="3">
    <source>
        <dbReference type="EMBL" id="THY33923.1"/>
    </source>
</evidence>
<feature type="compositionally biased region" description="Low complexity" evidence="1">
    <location>
        <begin position="91"/>
        <end position="121"/>
    </location>
</feature>
<dbReference type="PANTHER" id="PTHR34706:SF2">
    <property type="entry name" value="RFEF"/>
    <property type="match status" value="1"/>
</dbReference>
<dbReference type="AlphaFoldDB" id="A0A4V4JXN4"/>
<feature type="compositionally biased region" description="Low complexity" evidence="1">
    <location>
        <begin position="161"/>
        <end position="171"/>
    </location>
</feature>
<proteinExistence type="predicted"/>
<gene>
    <name evidence="3" type="ORF">D6D01_02142</name>
</gene>
<organism evidence="3 4">
    <name type="scientific">Aureobasidium pullulans</name>
    <name type="common">Black yeast</name>
    <name type="synonym">Pullularia pullulans</name>
    <dbReference type="NCBI Taxonomy" id="5580"/>
    <lineage>
        <taxon>Eukaryota</taxon>
        <taxon>Fungi</taxon>
        <taxon>Dikarya</taxon>
        <taxon>Ascomycota</taxon>
        <taxon>Pezizomycotina</taxon>
        <taxon>Dothideomycetes</taxon>
        <taxon>Dothideomycetidae</taxon>
        <taxon>Dothideales</taxon>
        <taxon>Saccotheciaceae</taxon>
        <taxon>Aureobasidium</taxon>
    </lineage>
</organism>